<evidence type="ECO:0000313" key="6">
    <source>
        <dbReference type="Proteomes" id="UP001496674"/>
    </source>
</evidence>
<evidence type="ECO:0000259" key="4">
    <source>
        <dbReference type="PROSITE" id="PS01124"/>
    </source>
</evidence>
<dbReference type="Gene3D" id="1.10.10.60">
    <property type="entry name" value="Homeodomain-like"/>
    <property type="match status" value="1"/>
</dbReference>
<gene>
    <name evidence="5" type="ORF">BSYN_02860</name>
</gene>
<dbReference type="Proteomes" id="UP001496674">
    <property type="component" value="Chromosome"/>
</dbReference>
<organism evidence="5 6">
    <name type="scientific">Bacteroides sedimenti</name>
    <dbReference type="NCBI Taxonomy" id="2136147"/>
    <lineage>
        <taxon>Bacteria</taxon>
        <taxon>Pseudomonadati</taxon>
        <taxon>Bacteroidota</taxon>
        <taxon>Bacteroidia</taxon>
        <taxon>Bacteroidales</taxon>
        <taxon>Bacteroidaceae</taxon>
        <taxon>Bacteroides</taxon>
    </lineage>
</organism>
<dbReference type="SUPFAM" id="SSF46689">
    <property type="entry name" value="Homeodomain-like"/>
    <property type="match status" value="1"/>
</dbReference>
<sequence length="290" mass="34131">MEIPVYTLDDYFKAFNKPCLAFNLETLHHQLPYDPNAVHRHDYYQILILEEGEAEQRIEFDAYQLKAPCVSVLFPKQFHQLSLSPDSKGTVIMFDDALFCSAVLKKELSAYTVDLQKRLNYIPFDSTSFEEVRTIVERMWLHYENLTILKKEQIKFYIKILLLTLVDASQTRTPSRKESEEADVYLRFRELVEEQFKHNRTVAIYAEQLNVTPKRLTAMCQRYTGEAALDVIHERILLEIKRMLVFYDYSNKEIAYELGFDSPSALNKFIAAKMHCSPSELKFRLSHIYK</sequence>
<accession>A0ABM8I942</accession>
<dbReference type="Pfam" id="PF02311">
    <property type="entry name" value="AraC_binding"/>
    <property type="match status" value="1"/>
</dbReference>
<dbReference type="Pfam" id="PF12833">
    <property type="entry name" value="HTH_18"/>
    <property type="match status" value="1"/>
</dbReference>
<dbReference type="PANTHER" id="PTHR43280">
    <property type="entry name" value="ARAC-FAMILY TRANSCRIPTIONAL REGULATOR"/>
    <property type="match status" value="1"/>
</dbReference>
<feature type="domain" description="HTH araC/xylS-type" evidence="4">
    <location>
        <begin position="186"/>
        <end position="284"/>
    </location>
</feature>
<dbReference type="InterPro" id="IPR018060">
    <property type="entry name" value="HTH_AraC"/>
</dbReference>
<protein>
    <submittedName>
        <fullName evidence="5">AraC family transcriptional regulator</fullName>
    </submittedName>
</protein>
<evidence type="ECO:0000256" key="2">
    <source>
        <dbReference type="ARBA" id="ARBA00023125"/>
    </source>
</evidence>
<dbReference type="InterPro" id="IPR037923">
    <property type="entry name" value="HTH-like"/>
</dbReference>
<evidence type="ECO:0000313" key="5">
    <source>
        <dbReference type="EMBL" id="BEG98021.1"/>
    </source>
</evidence>
<reference evidence="5 6" key="1">
    <citation type="submission" date="2023-04" db="EMBL/GenBank/DDBJ databases">
        <title>Draft genome sequence of acteroides sedimenti strain YN3PY1.</title>
        <authorList>
            <person name="Yoshida N."/>
        </authorList>
    </citation>
    <scope>NUCLEOTIDE SEQUENCE [LARGE SCALE GENOMIC DNA]</scope>
    <source>
        <strain evidence="5 6">YN3PY1</strain>
    </source>
</reference>
<evidence type="ECO:0000256" key="1">
    <source>
        <dbReference type="ARBA" id="ARBA00023015"/>
    </source>
</evidence>
<dbReference type="PROSITE" id="PS01124">
    <property type="entry name" value="HTH_ARAC_FAMILY_2"/>
    <property type="match status" value="1"/>
</dbReference>
<dbReference type="SMART" id="SM00342">
    <property type="entry name" value="HTH_ARAC"/>
    <property type="match status" value="1"/>
</dbReference>
<dbReference type="PANTHER" id="PTHR43280:SF32">
    <property type="entry name" value="TRANSCRIPTIONAL REGULATORY PROTEIN"/>
    <property type="match status" value="1"/>
</dbReference>
<dbReference type="RefSeq" id="WP_353332603.1">
    <property type="nucleotide sequence ID" value="NZ_AP028055.1"/>
</dbReference>
<proteinExistence type="predicted"/>
<dbReference type="EMBL" id="AP028055">
    <property type="protein sequence ID" value="BEG98021.1"/>
    <property type="molecule type" value="Genomic_DNA"/>
</dbReference>
<dbReference type="InterPro" id="IPR003313">
    <property type="entry name" value="AraC-bd"/>
</dbReference>
<evidence type="ECO:0000256" key="3">
    <source>
        <dbReference type="ARBA" id="ARBA00023163"/>
    </source>
</evidence>
<keyword evidence="6" id="KW-1185">Reference proteome</keyword>
<keyword evidence="2" id="KW-0238">DNA-binding</keyword>
<keyword evidence="1" id="KW-0805">Transcription regulation</keyword>
<keyword evidence="3" id="KW-0804">Transcription</keyword>
<dbReference type="InterPro" id="IPR009057">
    <property type="entry name" value="Homeodomain-like_sf"/>
</dbReference>
<name>A0ABM8I942_9BACE</name>
<dbReference type="SUPFAM" id="SSF51215">
    <property type="entry name" value="Regulatory protein AraC"/>
    <property type="match status" value="1"/>
</dbReference>